<evidence type="ECO:0000313" key="2">
    <source>
        <dbReference type="Proteomes" id="UP000053647"/>
    </source>
</evidence>
<dbReference type="OrthoDB" id="432234at2759"/>
<reference evidence="2" key="2">
    <citation type="submission" date="2015-01" db="EMBL/GenBank/DDBJ databases">
        <title>Evolutionary Origins and Diversification of the Mycorrhizal Mutualists.</title>
        <authorList>
            <consortium name="DOE Joint Genome Institute"/>
            <consortium name="Mycorrhizal Genomics Consortium"/>
            <person name="Kohler A."/>
            <person name="Kuo A."/>
            <person name="Nagy L.G."/>
            <person name="Floudas D."/>
            <person name="Copeland A."/>
            <person name="Barry K.W."/>
            <person name="Cichocki N."/>
            <person name="Veneault-Fourrey C."/>
            <person name="LaButti K."/>
            <person name="Lindquist E.A."/>
            <person name="Lipzen A."/>
            <person name="Lundell T."/>
            <person name="Morin E."/>
            <person name="Murat C."/>
            <person name="Riley R."/>
            <person name="Ohm R."/>
            <person name="Sun H."/>
            <person name="Tunlid A."/>
            <person name="Henrissat B."/>
            <person name="Grigoriev I.V."/>
            <person name="Hibbett D.S."/>
            <person name="Martin F."/>
        </authorList>
    </citation>
    <scope>NUCLEOTIDE SEQUENCE [LARGE SCALE GENOMIC DNA]</scope>
    <source>
        <strain evidence="2">ATCC 200175</strain>
    </source>
</reference>
<dbReference type="AlphaFoldDB" id="A0A0C9T6M3"/>
<dbReference type="EMBL" id="KN819380">
    <property type="protein sequence ID" value="KIJ11375.1"/>
    <property type="molecule type" value="Genomic_DNA"/>
</dbReference>
<proteinExistence type="predicted"/>
<reference evidence="1 2" key="1">
    <citation type="submission" date="2014-06" db="EMBL/GenBank/DDBJ databases">
        <authorList>
            <consortium name="DOE Joint Genome Institute"/>
            <person name="Kuo A."/>
            <person name="Kohler A."/>
            <person name="Nagy L.G."/>
            <person name="Floudas D."/>
            <person name="Copeland A."/>
            <person name="Barry K.W."/>
            <person name="Cichocki N."/>
            <person name="Veneault-Fourrey C."/>
            <person name="LaButti K."/>
            <person name="Lindquist E.A."/>
            <person name="Lipzen A."/>
            <person name="Lundell T."/>
            <person name="Morin E."/>
            <person name="Murat C."/>
            <person name="Sun H."/>
            <person name="Tunlid A."/>
            <person name="Henrissat B."/>
            <person name="Grigoriev I.V."/>
            <person name="Hibbett D.S."/>
            <person name="Martin F."/>
            <person name="Nordberg H.P."/>
            <person name="Cantor M.N."/>
            <person name="Hua S.X."/>
        </authorList>
    </citation>
    <scope>NUCLEOTIDE SEQUENCE [LARGE SCALE GENOMIC DNA]</scope>
    <source>
        <strain evidence="1 2">ATCC 200175</strain>
    </source>
</reference>
<dbReference type="HOGENOM" id="CLU_001324_10_2_1"/>
<keyword evidence="2" id="KW-1185">Reference proteome</keyword>
<evidence type="ECO:0000313" key="1">
    <source>
        <dbReference type="EMBL" id="KIJ11375.1"/>
    </source>
</evidence>
<protein>
    <submittedName>
        <fullName evidence="1">Uncharacterized protein</fullName>
    </submittedName>
</protein>
<organism evidence="1 2">
    <name type="scientific">Paxillus involutus ATCC 200175</name>
    <dbReference type="NCBI Taxonomy" id="664439"/>
    <lineage>
        <taxon>Eukaryota</taxon>
        <taxon>Fungi</taxon>
        <taxon>Dikarya</taxon>
        <taxon>Basidiomycota</taxon>
        <taxon>Agaricomycotina</taxon>
        <taxon>Agaricomycetes</taxon>
        <taxon>Agaricomycetidae</taxon>
        <taxon>Boletales</taxon>
        <taxon>Paxilineae</taxon>
        <taxon>Paxillaceae</taxon>
        <taxon>Paxillus</taxon>
    </lineage>
</organism>
<gene>
    <name evidence="1" type="ORF">PAXINDRAFT_32898</name>
</gene>
<name>A0A0C9T6M3_PAXIN</name>
<accession>A0A0C9T6M3</accession>
<dbReference type="Proteomes" id="UP000053647">
    <property type="component" value="Unassembled WGS sequence"/>
</dbReference>
<feature type="non-terminal residue" evidence="1">
    <location>
        <position position="63"/>
    </location>
</feature>
<feature type="non-terminal residue" evidence="1">
    <location>
        <position position="1"/>
    </location>
</feature>
<sequence length="63" mass="7173">FTDCKVQGVTLKKVVVDLVSARGLQNTYVMMSHALSTAKVGVLRWFRPHHILTQLQQDLHDEL</sequence>